<feature type="compositionally biased region" description="Acidic residues" evidence="5">
    <location>
        <begin position="867"/>
        <end position="877"/>
    </location>
</feature>
<comment type="similarity">
    <text evidence="2">Belongs to the ARS2 family.</text>
</comment>
<dbReference type="GO" id="GO:0003676">
    <property type="term" value="F:nucleic acid binding"/>
    <property type="evidence" value="ECO:0007669"/>
    <property type="project" value="InterPro"/>
</dbReference>
<dbReference type="GO" id="GO:0008270">
    <property type="term" value="F:zinc ion binding"/>
    <property type="evidence" value="ECO:0007669"/>
    <property type="project" value="UniProtKB-KW"/>
</dbReference>
<dbReference type="GO" id="GO:0016070">
    <property type="term" value="P:RNA metabolic process"/>
    <property type="evidence" value="ECO:0007669"/>
    <property type="project" value="UniProtKB-ARBA"/>
</dbReference>
<dbReference type="EMBL" id="KV426047">
    <property type="protein sequence ID" value="KZV90494.1"/>
    <property type="molecule type" value="Genomic_DNA"/>
</dbReference>
<feature type="compositionally biased region" description="Gly residues" evidence="5">
    <location>
        <begin position="753"/>
        <end position="766"/>
    </location>
</feature>
<evidence type="ECO:0000256" key="1">
    <source>
        <dbReference type="ARBA" id="ARBA00004123"/>
    </source>
</evidence>
<dbReference type="OrthoDB" id="342064at2759"/>
<keyword evidence="4" id="KW-0863">Zinc-finger</keyword>
<dbReference type="InterPro" id="IPR013087">
    <property type="entry name" value="Znf_C2H2_type"/>
</dbReference>
<dbReference type="InterPro" id="IPR021933">
    <property type="entry name" value="SERRATE/Ars2_N"/>
</dbReference>
<dbReference type="PANTHER" id="PTHR13165">
    <property type="entry name" value="ARSENITE-RESISTANCE PROTEIN 2"/>
    <property type="match status" value="1"/>
</dbReference>
<keyword evidence="4" id="KW-0479">Metal-binding</keyword>
<feature type="region of interest" description="Disordered" evidence="5">
    <location>
        <begin position="251"/>
        <end position="329"/>
    </location>
</feature>
<evidence type="ECO:0000256" key="4">
    <source>
        <dbReference type="PROSITE-ProRule" id="PRU00042"/>
    </source>
</evidence>
<sequence length="877" mass="98512">MSFRNPPYPPPRRSRSRSPPRAGFQGPPPFPDTGAYPDRPPPPAWDDRDRAWDRRDFRGRSRSPGSYDDREQLWLRSPPPADASAGDGRKRRRSPSPYDRGDRYEPRPRYADDYDAHTRSRGYSPNRRFGPPNMRGRREFPDPYQMDSPASFKQFAEWFRHTYPTQTTEDDIADKIAADAAEQKPKMMRVRYEKYKKEFHCRQVQTLYEYHRKSPWFLERYDPAPQFESLRKRTRKQGWGGKLQQFLADLDDGKFDPNLNAPDSSAPVEGANGDAAEPGSPSKEEADIKAEDDQAFDEEVNGDENEGRGGDRGRRGVQRGDEISISPEGNEIMIRTIPPDIGRLKLEDALKTMSGFMYIALGEPMQKRNYYRAGWVRFTDETDMEKAVADITERKIDGFKLHVSQSTRPFLTRIKSTPEIASRPERIAKDLENAKILASKLEDEALELRRWKENALPAASAGENTELKSEDVPMSDVDAEPEPTERGSAAVEQRIAKLVADLPKPEDGDADAQAAYETQKASIALDLYLAYMRAAYNTCYYCVATVDHLEELHRKCAGHRRKPLSSKPEQAPAPDAVAPEDAEKDKESGRDREREREGRWQDKSGTQDEQWVERLDMRIAAVINRDKVDPKEYGGKDPDEELSKAVEPYIKQEDEGKFRCKTCTKLFKATAFVEKHIANKHSELIKQLDDIPIFNSFALDPQRIQPYTRVPAPMGNGQPLASQAFGLQGPIAAPPDFNNRGHPYQMPPPQFNGGHGPGPQNGGGHMDGPPPPPYGERPPYNDRPYRGRRQNSPRGDRYFPPSGGPGFDGLPPRPSLGAEPMRGGRGGGGGGGRGGYGGGVPPPPPPDAKEDPRAAAGRKVSYHDMDEVAEGDVELMY</sequence>
<dbReference type="Pfam" id="PF12066">
    <property type="entry name" value="SERRATE_Ars2_N"/>
    <property type="match status" value="1"/>
</dbReference>
<dbReference type="InterPro" id="IPR035979">
    <property type="entry name" value="RBD_domain_sf"/>
</dbReference>
<proteinExistence type="inferred from homology"/>
<accession>A0A165GGR2</accession>
<feature type="compositionally biased region" description="Basic and acidic residues" evidence="5">
    <location>
        <begin position="581"/>
        <end position="607"/>
    </location>
</feature>
<dbReference type="Proteomes" id="UP000077266">
    <property type="component" value="Unassembled WGS sequence"/>
</dbReference>
<feature type="domain" description="C2H2-type" evidence="6">
    <location>
        <begin position="658"/>
        <end position="682"/>
    </location>
</feature>
<feature type="compositionally biased region" description="Basic and acidic residues" evidence="5">
    <location>
        <begin position="99"/>
        <end position="118"/>
    </location>
</feature>
<feature type="compositionally biased region" description="Basic and acidic residues" evidence="5">
    <location>
        <begin position="45"/>
        <end position="59"/>
    </location>
</feature>
<feature type="compositionally biased region" description="Basic and acidic residues" evidence="5">
    <location>
        <begin position="282"/>
        <end position="292"/>
    </location>
</feature>
<dbReference type="PROSITE" id="PS00028">
    <property type="entry name" value="ZINC_FINGER_C2H2_1"/>
    <property type="match status" value="1"/>
</dbReference>
<keyword evidence="4" id="KW-0862">Zinc</keyword>
<feature type="compositionally biased region" description="Pro residues" evidence="5">
    <location>
        <begin position="1"/>
        <end position="11"/>
    </location>
</feature>
<keyword evidence="8" id="KW-1185">Reference proteome</keyword>
<dbReference type="STRING" id="1314781.A0A165GGR2"/>
<dbReference type="InParanoid" id="A0A165GGR2"/>
<organism evidence="7 8">
    <name type="scientific">Exidia glandulosa HHB12029</name>
    <dbReference type="NCBI Taxonomy" id="1314781"/>
    <lineage>
        <taxon>Eukaryota</taxon>
        <taxon>Fungi</taxon>
        <taxon>Dikarya</taxon>
        <taxon>Basidiomycota</taxon>
        <taxon>Agaricomycotina</taxon>
        <taxon>Agaricomycetes</taxon>
        <taxon>Auriculariales</taxon>
        <taxon>Exidiaceae</taxon>
        <taxon>Exidia</taxon>
    </lineage>
</organism>
<dbReference type="InterPro" id="IPR007042">
    <property type="entry name" value="SERRATE/Ars2_C"/>
</dbReference>
<dbReference type="AlphaFoldDB" id="A0A165GGR2"/>
<dbReference type="InterPro" id="IPR039727">
    <property type="entry name" value="SE/Ars2"/>
</dbReference>
<reference evidence="7 8" key="1">
    <citation type="journal article" date="2016" name="Mol. Biol. Evol.">
        <title>Comparative Genomics of Early-Diverging Mushroom-Forming Fungi Provides Insights into the Origins of Lignocellulose Decay Capabilities.</title>
        <authorList>
            <person name="Nagy L.G."/>
            <person name="Riley R."/>
            <person name="Tritt A."/>
            <person name="Adam C."/>
            <person name="Daum C."/>
            <person name="Floudas D."/>
            <person name="Sun H."/>
            <person name="Yadav J.S."/>
            <person name="Pangilinan J."/>
            <person name="Larsson K.H."/>
            <person name="Matsuura K."/>
            <person name="Barry K."/>
            <person name="Labutti K."/>
            <person name="Kuo R."/>
            <person name="Ohm R.A."/>
            <person name="Bhattacharya S.S."/>
            <person name="Shirouzu T."/>
            <person name="Yoshinaga Y."/>
            <person name="Martin F.M."/>
            <person name="Grigoriev I.V."/>
            <person name="Hibbett D.S."/>
        </authorList>
    </citation>
    <scope>NUCLEOTIDE SEQUENCE [LARGE SCALE GENOMIC DNA]</scope>
    <source>
        <strain evidence="7 8">HHB12029</strain>
    </source>
</reference>
<dbReference type="PROSITE" id="PS50157">
    <property type="entry name" value="ZINC_FINGER_C2H2_2"/>
    <property type="match status" value="1"/>
</dbReference>
<feature type="compositionally biased region" description="Basic and acidic residues" evidence="5">
    <location>
        <begin position="305"/>
        <end position="322"/>
    </location>
</feature>
<evidence type="ECO:0000313" key="7">
    <source>
        <dbReference type="EMBL" id="KZV90494.1"/>
    </source>
</evidence>
<evidence type="ECO:0000313" key="8">
    <source>
        <dbReference type="Proteomes" id="UP000077266"/>
    </source>
</evidence>
<dbReference type="GO" id="GO:0016604">
    <property type="term" value="C:nuclear body"/>
    <property type="evidence" value="ECO:0007669"/>
    <property type="project" value="TreeGrafter"/>
</dbReference>
<feature type="compositionally biased region" description="Gly residues" evidence="5">
    <location>
        <begin position="823"/>
        <end position="839"/>
    </location>
</feature>
<evidence type="ECO:0000256" key="3">
    <source>
        <dbReference type="ARBA" id="ARBA00023242"/>
    </source>
</evidence>
<protein>
    <recommendedName>
        <fullName evidence="6">C2H2-type domain-containing protein</fullName>
    </recommendedName>
</protein>
<evidence type="ECO:0000256" key="2">
    <source>
        <dbReference type="ARBA" id="ARBA00005407"/>
    </source>
</evidence>
<dbReference type="FunCoup" id="A0A165GGR2">
    <property type="interactions" value="18"/>
</dbReference>
<comment type="subcellular location">
    <subcellularLocation>
        <location evidence="1">Nucleus</location>
    </subcellularLocation>
</comment>
<evidence type="ECO:0000256" key="5">
    <source>
        <dbReference type="SAM" id="MobiDB-lite"/>
    </source>
</evidence>
<dbReference type="SUPFAM" id="SSF54928">
    <property type="entry name" value="RNA-binding domain, RBD"/>
    <property type="match status" value="1"/>
</dbReference>
<dbReference type="GO" id="GO:0031047">
    <property type="term" value="P:regulatory ncRNA-mediated gene silencing"/>
    <property type="evidence" value="ECO:0007669"/>
    <property type="project" value="UniProtKB-ARBA"/>
</dbReference>
<name>A0A165GGR2_EXIGL</name>
<gene>
    <name evidence="7" type="ORF">EXIGLDRAFT_794162</name>
</gene>
<feature type="compositionally biased region" description="Acidic residues" evidence="5">
    <location>
        <begin position="293"/>
        <end position="304"/>
    </location>
</feature>
<feature type="region of interest" description="Disordered" evidence="5">
    <location>
        <begin position="727"/>
        <end position="877"/>
    </location>
</feature>
<feature type="region of interest" description="Disordered" evidence="5">
    <location>
        <begin position="459"/>
        <end position="490"/>
    </location>
</feature>
<feature type="region of interest" description="Disordered" evidence="5">
    <location>
        <begin position="560"/>
        <end position="607"/>
    </location>
</feature>
<dbReference type="CDD" id="cd00590">
    <property type="entry name" value="RRM_SF"/>
    <property type="match status" value="1"/>
</dbReference>
<evidence type="ECO:0000259" key="6">
    <source>
        <dbReference type="PROSITE" id="PS50157"/>
    </source>
</evidence>
<keyword evidence="3" id="KW-0539">Nucleus</keyword>
<feature type="region of interest" description="Disordered" evidence="5">
    <location>
        <begin position="1"/>
        <end position="146"/>
    </location>
</feature>
<dbReference type="PANTHER" id="PTHR13165:SF0">
    <property type="entry name" value="SERRATE RNA EFFECTOR MOLECULE HOMOLOG"/>
    <property type="match status" value="1"/>
</dbReference>
<dbReference type="Pfam" id="PF04959">
    <property type="entry name" value="ARS2"/>
    <property type="match status" value="1"/>
</dbReference>